<accession>A0A8S1A0Z2</accession>
<feature type="chain" id="PRO_5035869707" description="Spaetzle domain-containing protein" evidence="4">
    <location>
        <begin position="21"/>
        <end position="199"/>
    </location>
</feature>
<proteinExistence type="predicted"/>
<evidence type="ECO:0000313" key="6">
    <source>
        <dbReference type="EMBL" id="CAB3239180.1"/>
    </source>
</evidence>
<dbReference type="Gene3D" id="2.10.90.10">
    <property type="entry name" value="Cystine-knot cytokines"/>
    <property type="match status" value="1"/>
</dbReference>
<name>A0A8S1A0Z2_ARCPL</name>
<keyword evidence="3" id="KW-0325">Glycoprotein</keyword>
<evidence type="ECO:0000256" key="1">
    <source>
        <dbReference type="ARBA" id="ARBA00022729"/>
    </source>
</evidence>
<dbReference type="Proteomes" id="UP000494256">
    <property type="component" value="Unassembled WGS sequence"/>
</dbReference>
<feature type="domain" description="Spaetzle" evidence="5">
    <location>
        <begin position="102"/>
        <end position="195"/>
    </location>
</feature>
<dbReference type="GO" id="GO:0008083">
    <property type="term" value="F:growth factor activity"/>
    <property type="evidence" value="ECO:0007669"/>
    <property type="project" value="TreeGrafter"/>
</dbReference>
<dbReference type="GO" id="GO:0021556">
    <property type="term" value="P:central nervous system formation"/>
    <property type="evidence" value="ECO:0007669"/>
    <property type="project" value="TreeGrafter"/>
</dbReference>
<dbReference type="Pfam" id="PF16077">
    <property type="entry name" value="Spaetzle"/>
    <property type="match status" value="1"/>
</dbReference>
<comment type="caution">
    <text evidence="6">The sequence shown here is derived from an EMBL/GenBank/DDBJ whole genome shotgun (WGS) entry which is preliminary data.</text>
</comment>
<dbReference type="InterPro" id="IPR052444">
    <property type="entry name" value="Spz/Toll_ligand-like"/>
</dbReference>
<gene>
    <name evidence="6" type="ORF">APLA_LOCUS8558</name>
</gene>
<evidence type="ECO:0000313" key="7">
    <source>
        <dbReference type="Proteomes" id="UP000494256"/>
    </source>
</evidence>
<dbReference type="InterPro" id="IPR029034">
    <property type="entry name" value="Cystine-knot_cytokine"/>
</dbReference>
<dbReference type="GO" id="GO:0005121">
    <property type="term" value="F:Toll binding"/>
    <property type="evidence" value="ECO:0007669"/>
    <property type="project" value="TreeGrafter"/>
</dbReference>
<dbReference type="PANTHER" id="PTHR23199">
    <property type="entry name" value="NEUROTROPHIN 1-RELATED"/>
    <property type="match status" value="1"/>
</dbReference>
<evidence type="ECO:0000256" key="2">
    <source>
        <dbReference type="ARBA" id="ARBA00023157"/>
    </source>
</evidence>
<evidence type="ECO:0000256" key="3">
    <source>
        <dbReference type="ARBA" id="ARBA00023180"/>
    </source>
</evidence>
<reference evidence="6 7" key="1">
    <citation type="submission" date="2020-04" db="EMBL/GenBank/DDBJ databases">
        <authorList>
            <person name="Wallbank WR R."/>
            <person name="Pardo Diaz C."/>
            <person name="Kozak K."/>
            <person name="Martin S."/>
            <person name="Jiggins C."/>
            <person name="Moest M."/>
            <person name="Warren A I."/>
            <person name="Byers J.R.P. K."/>
            <person name="Montejo-Kovacevich G."/>
            <person name="Yen C E."/>
        </authorList>
    </citation>
    <scope>NUCLEOTIDE SEQUENCE [LARGE SCALE GENOMIC DNA]</scope>
</reference>
<dbReference type="GO" id="GO:0045087">
    <property type="term" value="P:innate immune response"/>
    <property type="evidence" value="ECO:0007669"/>
    <property type="project" value="TreeGrafter"/>
</dbReference>
<dbReference type="EMBL" id="CADEBD010000308">
    <property type="protein sequence ID" value="CAB3239180.1"/>
    <property type="molecule type" value="Genomic_DNA"/>
</dbReference>
<dbReference type="PANTHER" id="PTHR23199:SF12">
    <property type="entry name" value="NEUROTROPHIN 1-RELATED"/>
    <property type="match status" value="1"/>
</dbReference>
<evidence type="ECO:0000256" key="4">
    <source>
        <dbReference type="SAM" id="SignalP"/>
    </source>
</evidence>
<sequence length="199" mass="22614">MSVGIIFVCVVVCSLHITYAEVSKRNQFVYPGPIKDIDISKYQTVNKPDSCDGLTYCSVKPNDYPQERFNKMYEGKILEPMFQPIALQVDDRQGDPAMINNCETNVTFGPLYTVLSQSGEWRTVIQAPEKNFLQAARLETCKEADTPCFLKYKSPPNLRATCRQQYNTMEFLVDDNKGGTEKIHADLPICCSCHYKTKD</sequence>
<keyword evidence="2" id="KW-1015">Disulfide bond</keyword>
<organism evidence="6 7">
    <name type="scientific">Arctia plantaginis</name>
    <name type="common">Wood tiger moth</name>
    <name type="synonym">Phalaena plantaginis</name>
    <dbReference type="NCBI Taxonomy" id="874455"/>
    <lineage>
        <taxon>Eukaryota</taxon>
        <taxon>Metazoa</taxon>
        <taxon>Ecdysozoa</taxon>
        <taxon>Arthropoda</taxon>
        <taxon>Hexapoda</taxon>
        <taxon>Insecta</taxon>
        <taxon>Pterygota</taxon>
        <taxon>Neoptera</taxon>
        <taxon>Endopterygota</taxon>
        <taxon>Lepidoptera</taxon>
        <taxon>Glossata</taxon>
        <taxon>Ditrysia</taxon>
        <taxon>Noctuoidea</taxon>
        <taxon>Erebidae</taxon>
        <taxon>Arctiinae</taxon>
        <taxon>Arctia</taxon>
    </lineage>
</organism>
<dbReference type="GO" id="GO:0005615">
    <property type="term" value="C:extracellular space"/>
    <property type="evidence" value="ECO:0007669"/>
    <property type="project" value="UniProtKB-ARBA"/>
</dbReference>
<dbReference type="AlphaFoldDB" id="A0A8S1A0Z2"/>
<protein>
    <recommendedName>
        <fullName evidence="5">Spaetzle domain-containing protein</fullName>
    </recommendedName>
</protein>
<feature type="signal peptide" evidence="4">
    <location>
        <begin position="1"/>
        <end position="20"/>
    </location>
</feature>
<dbReference type="SUPFAM" id="SSF57501">
    <property type="entry name" value="Cystine-knot cytokines"/>
    <property type="match status" value="1"/>
</dbReference>
<dbReference type="InterPro" id="IPR032104">
    <property type="entry name" value="Spaetzle"/>
</dbReference>
<dbReference type="OrthoDB" id="49016at2759"/>
<evidence type="ECO:0000259" key="5">
    <source>
        <dbReference type="Pfam" id="PF16077"/>
    </source>
</evidence>
<keyword evidence="1 4" id="KW-0732">Signal</keyword>